<name>A0A059B9D7_EUCGR</name>
<dbReference type="EMBL" id="KK198759">
    <property type="protein sequence ID" value="KCW62738.1"/>
    <property type="molecule type" value="Genomic_DNA"/>
</dbReference>
<proteinExistence type="predicted"/>
<sequence length="84" mass="9913">MWWLSSFSYYFTFYFSLIMGFGVFFFFFFFSVPTLDVVVYNGSEDARRHSKDLQFYEEGTSIAFRVLRSPLEATVEAIDIPTQV</sequence>
<organism evidence="2">
    <name type="scientific">Eucalyptus grandis</name>
    <name type="common">Flooded gum</name>
    <dbReference type="NCBI Taxonomy" id="71139"/>
    <lineage>
        <taxon>Eukaryota</taxon>
        <taxon>Viridiplantae</taxon>
        <taxon>Streptophyta</taxon>
        <taxon>Embryophyta</taxon>
        <taxon>Tracheophyta</taxon>
        <taxon>Spermatophyta</taxon>
        <taxon>Magnoliopsida</taxon>
        <taxon>eudicotyledons</taxon>
        <taxon>Gunneridae</taxon>
        <taxon>Pentapetalae</taxon>
        <taxon>rosids</taxon>
        <taxon>malvids</taxon>
        <taxon>Myrtales</taxon>
        <taxon>Myrtaceae</taxon>
        <taxon>Myrtoideae</taxon>
        <taxon>Eucalypteae</taxon>
        <taxon>Eucalyptus</taxon>
    </lineage>
</organism>
<dbReference type="AlphaFoldDB" id="A0A059B9D7"/>
<reference evidence="2" key="1">
    <citation type="submission" date="2013-07" db="EMBL/GenBank/DDBJ databases">
        <title>The genome of Eucalyptus grandis.</title>
        <authorList>
            <person name="Schmutz J."/>
            <person name="Hayes R."/>
            <person name="Myburg A."/>
            <person name="Tuskan G."/>
            <person name="Grattapaglia D."/>
            <person name="Rokhsar D.S."/>
        </authorList>
    </citation>
    <scope>NUCLEOTIDE SEQUENCE</scope>
    <source>
        <tissue evidence="2">Leaf extractions</tissue>
    </source>
</reference>
<keyword evidence="1" id="KW-0812">Transmembrane</keyword>
<feature type="transmembrane region" description="Helical" evidence="1">
    <location>
        <begin position="7"/>
        <end position="30"/>
    </location>
</feature>
<keyword evidence="1" id="KW-1133">Transmembrane helix</keyword>
<dbReference type="Gramene" id="KCW62738">
    <property type="protein sequence ID" value="KCW62738"/>
    <property type="gene ID" value="EUGRSUZ_G00328"/>
</dbReference>
<keyword evidence="1" id="KW-0472">Membrane</keyword>
<evidence type="ECO:0000313" key="2">
    <source>
        <dbReference type="EMBL" id="KCW62738.1"/>
    </source>
</evidence>
<gene>
    <name evidence="2" type="ORF">EUGRSUZ_G00328</name>
</gene>
<accession>A0A059B9D7</accession>
<protein>
    <submittedName>
        <fullName evidence="2">Uncharacterized protein</fullName>
    </submittedName>
</protein>
<dbReference type="InParanoid" id="A0A059B9D7"/>
<evidence type="ECO:0000256" key="1">
    <source>
        <dbReference type="SAM" id="Phobius"/>
    </source>
</evidence>